<sequence>MGRSPCCEKEAGLKKGPWTSEEDQKLLAFIEQHGHGCWRSLPAKAGLRRCGKSCRLRWTNYLRPDIKRGKFTLQEEQTIIQLHALLGNRWSSIATHLPKRTDNEIKNYWNTHLKKRLAKMGIDPVTHKARADVVGGSSGAGNNSGARYRAAAHLSHTAQWESARLEAEARLAREARLRALSSPPPPPGPGPGPAFSGLESPTSTLSFSESVLFASAAHDTHALTPRAYAEAFGAEQQQRFADTAAAAADAAPGFLAGVLLGCSVAGAEKGFAASSTDASVCEQQQEEEDKGYWSSILNMVNSSMSSSSSSLTSDAVTDPAAAYLPPATAAAEF</sequence>
<feature type="domain" description="HTH myb-type" evidence="10">
    <location>
        <begin position="63"/>
        <end position="117"/>
    </location>
</feature>
<keyword evidence="4" id="KW-0805">Transcription regulation</keyword>
<dbReference type="SMART" id="SM00717">
    <property type="entry name" value="SANT"/>
    <property type="match status" value="2"/>
</dbReference>
<feature type="domain" description="HTH myb-type" evidence="10">
    <location>
        <begin position="10"/>
        <end position="62"/>
    </location>
</feature>
<reference evidence="13" key="1">
    <citation type="journal article" date="2009" name="Science">
        <title>The B73 maize genome: complexity, diversity, and dynamics.</title>
        <authorList>
            <person name="Schnable P.S."/>
            <person name="Ware D."/>
            <person name="Fulton R.S."/>
            <person name="Stein J.C."/>
            <person name="Wei F."/>
            <person name="Pasternak S."/>
            <person name="Liang C."/>
            <person name="Zhang J."/>
            <person name="Fulton L."/>
            <person name="Graves T.A."/>
            <person name="Minx P."/>
            <person name="Reily A.D."/>
            <person name="Courtney L."/>
            <person name="Kruchowski S.S."/>
            <person name="Tomlinson C."/>
            <person name="Strong C."/>
            <person name="Delehaunty K."/>
            <person name="Fronick C."/>
            <person name="Courtney B."/>
            <person name="Rock S.M."/>
            <person name="Belter E."/>
            <person name="Du F."/>
            <person name="Kim K."/>
            <person name="Abbott R.M."/>
            <person name="Cotton M."/>
            <person name="Levy A."/>
            <person name="Marchetto P."/>
            <person name="Ochoa K."/>
            <person name="Jackson S.M."/>
            <person name="Gillam B."/>
            <person name="Chen W."/>
            <person name="Yan L."/>
            <person name="Higginbotham J."/>
            <person name="Cardenas M."/>
            <person name="Waligorski J."/>
            <person name="Applebaum E."/>
            <person name="Phelps L."/>
            <person name="Falcone J."/>
            <person name="Kanchi K."/>
            <person name="Thane T."/>
            <person name="Scimone A."/>
            <person name="Thane N."/>
            <person name="Henke J."/>
            <person name="Wang T."/>
            <person name="Ruppert J."/>
            <person name="Shah N."/>
            <person name="Rotter K."/>
            <person name="Hodges J."/>
            <person name="Ingenthron E."/>
            <person name="Cordes M."/>
            <person name="Kohlberg S."/>
            <person name="Sgro J."/>
            <person name="Delgado B."/>
            <person name="Mead K."/>
            <person name="Chinwalla A."/>
            <person name="Leonard S."/>
            <person name="Crouse K."/>
            <person name="Collura K."/>
            <person name="Kudrna D."/>
            <person name="Currie J."/>
            <person name="He R."/>
            <person name="Angelova A."/>
            <person name="Rajasekar S."/>
            <person name="Mueller T."/>
            <person name="Lomeli R."/>
            <person name="Scara G."/>
            <person name="Ko A."/>
            <person name="Delaney K."/>
            <person name="Wissotski M."/>
            <person name="Lopez G."/>
            <person name="Campos D."/>
            <person name="Braidotti M."/>
            <person name="Ashley E."/>
            <person name="Golser W."/>
            <person name="Kim H."/>
            <person name="Lee S."/>
            <person name="Lin J."/>
            <person name="Dujmic Z."/>
            <person name="Kim W."/>
            <person name="Talag J."/>
            <person name="Zuccolo A."/>
            <person name="Fan C."/>
            <person name="Sebastian A."/>
            <person name="Kramer M."/>
            <person name="Spiegel L."/>
            <person name="Nascimento L."/>
            <person name="Zutavern T."/>
            <person name="Miller B."/>
            <person name="Ambroise C."/>
            <person name="Muller S."/>
            <person name="Spooner W."/>
            <person name="Narechania A."/>
            <person name="Ren L."/>
            <person name="Wei S."/>
            <person name="Kumari S."/>
            <person name="Faga B."/>
            <person name="Levy M.J."/>
            <person name="McMahan L."/>
            <person name="Van Buren P."/>
            <person name="Vaughn M.W."/>
            <person name="Ying K."/>
            <person name="Yeh C.-T."/>
            <person name="Emrich S.J."/>
            <person name="Jia Y."/>
            <person name="Kalyanaraman A."/>
            <person name="Hsia A.-P."/>
            <person name="Barbazuk W.B."/>
            <person name="Baucom R.S."/>
            <person name="Brutnell T.P."/>
            <person name="Carpita N.C."/>
            <person name="Chaparro C."/>
            <person name="Chia J.-M."/>
            <person name="Deragon J.-M."/>
            <person name="Estill J.C."/>
            <person name="Fu Y."/>
            <person name="Jeddeloh J.A."/>
            <person name="Han Y."/>
            <person name="Lee H."/>
            <person name="Li P."/>
            <person name="Lisch D.R."/>
            <person name="Liu S."/>
            <person name="Liu Z."/>
            <person name="Nagel D.H."/>
            <person name="McCann M.C."/>
            <person name="SanMiguel P."/>
            <person name="Myers A.M."/>
            <person name="Nettleton D."/>
            <person name="Nguyen J."/>
            <person name="Penning B.W."/>
            <person name="Ponnala L."/>
            <person name="Schneider K.L."/>
            <person name="Schwartz D.C."/>
            <person name="Sharma A."/>
            <person name="Soderlund C."/>
            <person name="Springer N.M."/>
            <person name="Sun Q."/>
            <person name="Wang H."/>
            <person name="Waterman M."/>
            <person name="Westerman R."/>
            <person name="Wolfgruber T.K."/>
            <person name="Yang L."/>
            <person name="Yu Y."/>
            <person name="Zhang L."/>
            <person name="Zhou S."/>
            <person name="Zhu Q."/>
            <person name="Bennetzen J.L."/>
            <person name="Dawe R.K."/>
            <person name="Jiang J."/>
            <person name="Jiang N."/>
            <person name="Presting G.G."/>
            <person name="Wessler S.R."/>
            <person name="Aluru S."/>
            <person name="Martienssen R.A."/>
            <person name="Clifton S.W."/>
            <person name="McCombie W.R."/>
            <person name="Wing R.A."/>
            <person name="Wilson R.K."/>
        </authorList>
    </citation>
    <scope>NUCLEOTIDE SEQUENCE [LARGE SCALE GENOMIC DNA]</scope>
    <source>
        <strain evidence="13">cv. B73</strain>
    </source>
</reference>
<dbReference type="InterPro" id="IPR009057">
    <property type="entry name" value="Homeodomain-like_sf"/>
</dbReference>
<dbReference type="PROSITE" id="PS51294">
    <property type="entry name" value="HTH_MYB"/>
    <property type="match status" value="2"/>
</dbReference>
<dbReference type="EMBL" id="CM000781">
    <property type="protein sequence ID" value="AQK72022.1"/>
    <property type="molecule type" value="Genomic_DNA"/>
</dbReference>
<dbReference type="PANTHER" id="PTHR10641">
    <property type="entry name" value="MYB FAMILY TRANSCRIPTION FACTOR"/>
    <property type="match status" value="1"/>
</dbReference>
<reference evidence="11" key="2">
    <citation type="submission" date="2015-12" db="EMBL/GenBank/DDBJ databases">
        <title>Update maize B73 reference genome by single molecule sequencing technologies.</title>
        <authorList>
            <consortium name="Maize Genome Sequencing Project"/>
            <person name="Ware D."/>
        </authorList>
    </citation>
    <scope>NUCLEOTIDE SEQUENCE</scope>
    <source>
        <tissue evidence="11">Seedling</tissue>
    </source>
</reference>
<evidence type="ECO:0000256" key="7">
    <source>
        <dbReference type="ARBA" id="ARBA00023242"/>
    </source>
</evidence>
<name>A0A1D6HBE4_MAIZE</name>
<evidence type="ECO:0000256" key="6">
    <source>
        <dbReference type="ARBA" id="ARBA00023163"/>
    </source>
</evidence>
<dbReference type="OMA" id="NAGARYR"/>
<dbReference type="OrthoDB" id="2143914at2759"/>
<dbReference type="GO" id="GO:0000902">
    <property type="term" value="P:cell morphogenesis"/>
    <property type="evidence" value="ECO:0007669"/>
    <property type="project" value="UniProtKB-ARBA"/>
</dbReference>
<evidence type="ECO:0000256" key="5">
    <source>
        <dbReference type="ARBA" id="ARBA00023125"/>
    </source>
</evidence>
<accession>A0A1D6HBE4</accession>
<protein>
    <submittedName>
        <fullName evidence="11">DNA binding protein</fullName>
    </submittedName>
</protein>
<evidence type="ECO:0000259" key="9">
    <source>
        <dbReference type="PROSITE" id="PS50090"/>
    </source>
</evidence>
<dbReference type="Proteomes" id="UP000007305">
    <property type="component" value="Chromosome 5"/>
</dbReference>
<dbReference type="FunFam" id="1.10.10.60:FF:000099">
    <property type="entry name" value="MYB transcription factor"/>
    <property type="match status" value="1"/>
</dbReference>
<dbReference type="GO" id="GO:0000976">
    <property type="term" value="F:transcription cis-regulatory region binding"/>
    <property type="evidence" value="ECO:0007669"/>
    <property type="project" value="UniProtKB-ARBA"/>
</dbReference>
<dbReference type="eggNOG" id="KOG0048">
    <property type="taxonomic scope" value="Eukaryota"/>
</dbReference>
<gene>
    <name evidence="12" type="primary">LOC100279555</name>
    <name evidence="11" type="ORF">ZEAMMB73_Zm00001d016952</name>
</gene>
<keyword evidence="5" id="KW-0238">DNA-binding</keyword>
<dbReference type="Gramene" id="Zm00001eb245040_T001">
    <property type="protein sequence ID" value="Zm00001eb245040_P001"/>
    <property type="gene ID" value="Zm00001eb245040"/>
</dbReference>
<dbReference type="FunFam" id="1.10.10.60:FF:000001">
    <property type="entry name" value="MYB-related transcription factor"/>
    <property type="match status" value="1"/>
</dbReference>
<dbReference type="InterPro" id="IPR015495">
    <property type="entry name" value="Myb_TF_plants"/>
</dbReference>
<organism evidence="11">
    <name type="scientific">Zea mays</name>
    <name type="common">Maize</name>
    <dbReference type="NCBI Taxonomy" id="4577"/>
    <lineage>
        <taxon>Eukaryota</taxon>
        <taxon>Viridiplantae</taxon>
        <taxon>Streptophyta</taxon>
        <taxon>Embryophyta</taxon>
        <taxon>Tracheophyta</taxon>
        <taxon>Spermatophyta</taxon>
        <taxon>Magnoliopsida</taxon>
        <taxon>Liliopsida</taxon>
        <taxon>Poales</taxon>
        <taxon>Poaceae</taxon>
        <taxon>PACMAD clade</taxon>
        <taxon>Panicoideae</taxon>
        <taxon>Andropogonodae</taxon>
        <taxon>Andropogoneae</taxon>
        <taxon>Tripsacinae</taxon>
        <taxon>Zea</taxon>
    </lineage>
</organism>
<evidence type="ECO:0000313" key="13">
    <source>
        <dbReference type="Proteomes" id="UP000007305"/>
    </source>
</evidence>
<keyword evidence="3" id="KW-0677">Repeat</keyword>
<dbReference type="PANTHER" id="PTHR10641:SF961">
    <property type="entry name" value="DNA BINDING PROTEIN"/>
    <property type="match status" value="1"/>
</dbReference>
<dbReference type="GO" id="GO:0003700">
    <property type="term" value="F:DNA-binding transcription factor activity"/>
    <property type="evidence" value="ECO:0007669"/>
    <property type="project" value="UniProtKB-ARBA"/>
</dbReference>
<dbReference type="GeneID" id="100279555"/>
<dbReference type="PaxDb" id="4577-GRMZM2G001223_P03"/>
<dbReference type="Gene3D" id="1.10.10.60">
    <property type="entry name" value="Homeodomain-like"/>
    <property type="match status" value="2"/>
</dbReference>
<evidence type="ECO:0000313" key="11">
    <source>
        <dbReference type="EMBL" id="AQK72022.1"/>
    </source>
</evidence>
<dbReference type="SMR" id="A0A1D6HBE4"/>
<dbReference type="GO" id="GO:1901141">
    <property type="term" value="P:regulation of lignin biosynthetic process"/>
    <property type="evidence" value="ECO:0007669"/>
    <property type="project" value="UniProtKB-ARBA"/>
</dbReference>
<dbReference type="AlphaFoldDB" id="A0A1D6HBE4"/>
<evidence type="ECO:0000256" key="2">
    <source>
        <dbReference type="ARBA" id="ARBA00022473"/>
    </source>
</evidence>
<dbReference type="RefSeq" id="NP_001338724.1">
    <property type="nucleotide sequence ID" value="NM_001351795.1"/>
</dbReference>
<keyword evidence="2" id="KW-0217">Developmental protein</keyword>
<dbReference type="ExpressionAtlas" id="A0A1D6HBE4">
    <property type="expression patterns" value="baseline and differential"/>
</dbReference>
<dbReference type="InterPro" id="IPR001005">
    <property type="entry name" value="SANT/Myb"/>
</dbReference>
<reference evidence="12" key="3">
    <citation type="submission" date="2019-07" db="EMBL/GenBank/DDBJ databases">
        <authorList>
            <person name="Seetharam A."/>
            <person name="Woodhouse M."/>
            <person name="Cannon E."/>
        </authorList>
    </citation>
    <scope>NUCLEOTIDE SEQUENCE [LARGE SCALE GENOMIC DNA]</scope>
    <source>
        <strain evidence="12">cv. B73</strain>
    </source>
</reference>
<dbReference type="GO" id="GO:0005634">
    <property type="term" value="C:nucleus"/>
    <property type="evidence" value="ECO:0007669"/>
    <property type="project" value="UniProtKB-SubCell"/>
</dbReference>
<feature type="domain" description="Myb-like" evidence="9">
    <location>
        <begin position="10"/>
        <end position="62"/>
    </location>
</feature>
<dbReference type="PROSITE" id="PS50090">
    <property type="entry name" value="MYB_LIKE"/>
    <property type="match status" value="2"/>
</dbReference>
<evidence type="ECO:0000259" key="10">
    <source>
        <dbReference type="PROSITE" id="PS51294"/>
    </source>
</evidence>
<dbReference type="GO" id="GO:1901957">
    <property type="term" value="P:regulation of cutin biosynthetic process"/>
    <property type="evidence" value="ECO:0007669"/>
    <property type="project" value="UniProtKB-ARBA"/>
</dbReference>
<dbReference type="SUPFAM" id="SSF46689">
    <property type="entry name" value="Homeodomain-like"/>
    <property type="match status" value="1"/>
</dbReference>
<keyword evidence="6" id="KW-0804">Transcription</keyword>
<reference evidence="12" key="4">
    <citation type="submission" date="2021-05" db="UniProtKB">
        <authorList>
            <consortium name="EnsemblPlants"/>
        </authorList>
    </citation>
    <scope>IDENTIFICATION</scope>
    <source>
        <strain evidence="12">cv. B73</strain>
    </source>
</reference>
<evidence type="ECO:0000256" key="3">
    <source>
        <dbReference type="ARBA" id="ARBA00022737"/>
    </source>
</evidence>
<feature type="compositionally biased region" description="Pro residues" evidence="8">
    <location>
        <begin position="182"/>
        <end position="192"/>
    </location>
</feature>
<evidence type="ECO:0000256" key="8">
    <source>
        <dbReference type="SAM" id="MobiDB-lite"/>
    </source>
</evidence>
<proteinExistence type="predicted"/>
<evidence type="ECO:0000256" key="1">
    <source>
        <dbReference type="ARBA" id="ARBA00004123"/>
    </source>
</evidence>
<dbReference type="EnsemblPlants" id="Zm00001eb245040_T001">
    <property type="protein sequence ID" value="Zm00001eb245040_P001"/>
    <property type="gene ID" value="Zm00001eb245040"/>
</dbReference>
<dbReference type="KEGG" id="zma:100279555"/>
<comment type="subcellular location">
    <subcellularLocation>
        <location evidence="1">Nucleus</location>
    </subcellularLocation>
</comment>
<feature type="region of interest" description="Disordered" evidence="8">
    <location>
        <begin position="179"/>
        <end position="202"/>
    </location>
</feature>
<dbReference type="CDD" id="cd00167">
    <property type="entry name" value="SANT"/>
    <property type="match status" value="2"/>
</dbReference>
<keyword evidence="7" id="KW-0539">Nucleus</keyword>
<evidence type="ECO:0000313" key="12">
    <source>
        <dbReference type="EnsemblPlants" id="Zm00001eb245040_P001"/>
    </source>
</evidence>
<dbReference type="Pfam" id="PF00249">
    <property type="entry name" value="Myb_DNA-binding"/>
    <property type="match status" value="2"/>
</dbReference>
<evidence type="ECO:0000256" key="4">
    <source>
        <dbReference type="ARBA" id="ARBA00023015"/>
    </source>
</evidence>
<feature type="domain" description="Myb-like" evidence="9">
    <location>
        <begin position="63"/>
        <end position="113"/>
    </location>
</feature>
<keyword evidence="13" id="KW-1185">Reference proteome</keyword>
<dbReference type="InterPro" id="IPR017930">
    <property type="entry name" value="Myb_dom"/>
</dbReference>